<protein>
    <submittedName>
        <fullName evidence="1">UPF0764 protein C16orf89 homolog</fullName>
    </submittedName>
</protein>
<keyword evidence="2" id="KW-1185">Reference proteome</keyword>
<gene>
    <name evidence="1" type="ORF">EVAR_94173_1</name>
</gene>
<proteinExistence type="predicted"/>
<evidence type="ECO:0000313" key="2">
    <source>
        <dbReference type="Proteomes" id="UP000299102"/>
    </source>
</evidence>
<accession>A0A4C1UMV5</accession>
<comment type="caution">
    <text evidence="1">The sequence shown here is derived from an EMBL/GenBank/DDBJ whole genome shotgun (WGS) entry which is preliminary data.</text>
</comment>
<dbReference type="Proteomes" id="UP000299102">
    <property type="component" value="Unassembled WGS sequence"/>
</dbReference>
<dbReference type="STRING" id="151549.A0A4C1UMV5"/>
<reference evidence="1 2" key="1">
    <citation type="journal article" date="2019" name="Commun. Biol.">
        <title>The bagworm genome reveals a unique fibroin gene that provides high tensile strength.</title>
        <authorList>
            <person name="Kono N."/>
            <person name="Nakamura H."/>
            <person name="Ohtoshi R."/>
            <person name="Tomita M."/>
            <person name="Numata K."/>
            <person name="Arakawa K."/>
        </authorList>
    </citation>
    <scope>NUCLEOTIDE SEQUENCE [LARGE SCALE GENOMIC DNA]</scope>
</reference>
<dbReference type="PANTHER" id="PTHR33539">
    <property type="entry name" value="UPF0764 PROTEIN C16ORF89"/>
    <property type="match status" value="1"/>
</dbReference>
<dbReference type="InterPro" id="IPR031751">
    <property type="entry name" value="DUF4735"/>
</dbReference>
<dbReference type="PANTHER" id="PTHR33539:SF1">
    <property type="entry name" value="UPF0764 PROTEIN C16ORF89"/>
    <property type="match status" value="1"/>
</dbReference>
<dbReference type="GO" id="GO:0016020">
    <property type="term" value="C:membrane"/>
    <property type="evidence" value="ECO:0007669"/>
    <property type="project" value="TreeGrafter"/>
</dbReference>
<dbReference type="EMBL" id="BGZK01000199">
    <property type="protein sequence ID" value="GBP27771.1"/>
    <property type="molecule type" value="Genomic_DNA"/>
</dbReference>
<dbReference type="OrthoDB" id="5949187at2759"/>
<organism evidence="1 2">
    <name type="scientific">Eumeta variegata</name>
    <name type="common">Bagworm moth</name>
    <name type="synonym">Eumeta japonica</name>
    <dbReference type="NCBI Taxonomy" id="151549"/>
    <lineage>
        <taxon>Eukaryota</taxon>
        <taxon>Metazoa</taxon>
        <taxon>Ecdysozoa</taxon>
        <taxon>Arthropoda</taxon>
        <taxon>Hexapoda</taxon>
        <taxon>Insecta</taxon>
        <taxon>Pterygota</taxon>
        <taxon>Neoptera</taxon>
        <taxon>Endopterygota</taxon>
        <taxon>Lepidoptera</taxon>
        <taxon>Glossata</taxon>
        <taxon>Ditrysia</taxon>
        <taxon>Tineoidea</taxon>
        <taxon>Psychidae</taxon>
        <taxon>Oiketicinae</taxon>
        <taxon>Eumeta</taxon>
    </lineage>
</organism>
<sequence>MIHEIDGPLNYFRKRVSDKNSDYDENARKIVTLLNESSWTEKISEYTNGKLWVPPENFDLVQFDDWASYLKIVKEQAGEIPNPQQSDMCLASISENLINTGRQTTRCKIHNDCYGIVLNGTNYGFSFTHRLLFIVAAHFGRNCYIFSRSRDEVLIQEMCAWTLKEAQYIAEHGYKLRDLMMEQIALCTLNGYTEFIQPTWLSKFMELQSDAGCFGVLGRAHCHEHVTGVAAASLAAVIRFLIQDTYEEI</sequence>
<evidence type="ECO:0000313" key="1">
    <source>
        <dbReference type="EMBL" id="GBP27771.1"/>
    </source>
</evidence>
<name>A0A4C1UMV5_EUMVA</name>
<dbReference type="Pfam" id="PF15882">
    <property type="entry name" value="DUF4735"/>
    <property type="match status" value="1"/>
</dbReference>
<dbReference type="GO" id="GO:0005829">
    <property type="term" value="C:cytosol"/>
    <property type="evidence" value="ECO:0007669"/>
    <property type="project" value="TreeGrafter"/>
</dbReference>
<dbReference type="AlphaFoldDB" id="A0A4C1UMV5"/>